<dbReference type="AlphaFoldDB" id="A0A835VEZ5"/>
<proteinExistence type="inferred from homology"/>
<keyword evidence="6" id="KW-0238">DNA-binding</keyword>
<evidence type="ECO:0000256" key="7">
    <source>
        <dbReference type="ARBA" id="ARBA00023172"/>
    </source>
</evidence>
<dbReference type="PANTHER" id="PTHR46456">
    <property type="entry name" value="DNA REPAIR PROTEIN RAD51 HOMOLOG 2"/>
    <property type="match status" value="1"/>
</dbReference>
<keyword evidence="5" id="KW-0067">ATP-binding</keyword>
<dbReference type="PANTHER" id="PTHR46456:SF1">
    <property type="entry name" value="DNA REPAIR PROTEIN RAD51 HOMOLOG 2"/>
    <property type="match status" value="1"/>
</dbReference>
<dbReference type="InterPro" id="IPR016467">
    <property type="entry name" value="DNA_recomb/repair_RecA-like"/>
</dbReference>
<comment type="subcellular location">
    <subcellularLocation>
        <location evidence="1">Nucleus</location>
    </subcellularLocation>
</comment>
<dbReference type="InterPro" id="IPR020588">
    <property type="entry name" value="RecA_ATP-bd"/>
</dbReference>
<dbReference type="GO" id="GO:0005657">
    <property type="term" value="C:replication fork"/>
    <property type="evidence" value="ECO:0007669"/>
    <property type="project" value="TreeGrafter"/>
</dbReference>
<gene>
    <name evidence="11" type="ORF">HPP92_001033</name>
</gene>
<keyword evidence="7" id="KW-0233">DNA recombination</keyword>
<dbReference type="Gene3D" id="3.40.50.300">
    <property type="entry name" value="P-loop containing nucleotide triphosphate hydrolases"/>
    <property type="match status" value="1"/>
</dbReference>
<evidence type="ECO:0000256" key="4">
    <source>
        <dbReference type="ARBA" id="ARBA00022763"/>
    </source>
</evidence>
<dbReference type="PROSITE" id="PS50162">
    <property type="entry name" value="RECA_2"/>
    <property type="match status" value="1"/>
</dbReference>
<evidence type="ECO:0000256" key="8">
    <source>
        <dbReference type="ARBA" id="ARBA00023204"/>
    </source>
</evidence>
<evidence type="ECO:0000313" key="11">
    <source>
        <dbReference type="EMBL" id="KAG0496342.1"/>
    </source>
</evidence>
<dbReference type="GO" id="GO:0000724">
    <property type="term" value="P:double-strand break repair via homologous recombination"/>
    <property type="evidence" value="ECO:0007669"/>
    <property type="project" value="InterPro"/>
</dbReference>
<dbReference type="InterPro" id="IPR027417">
    <property type="entry name" value="P-loop_NTPase"/>
</dbReference>
<evidence type="ECO:0000256" key="5">
    <source>
        <dbReference type="ARBA" id="ARBA00022840"/>
    </source>
</evidence>
<name>A0A835VEZ5_VANPL</name>
<comment type="caution">
    <text evidence="11">The sequence shown here is derived from an EMBL/GenBank/DDBJ whole genome shotgun (WGS) entry which is preliminary data.</text>
</comment>
<dbReference type="InterPro" id="IPR058766">
    <property type="entry name" value="HHH_XRCC3_RAD51B"/>
</dbReference>
<accession>A0A835VEZ5</accession>
<dbReference type="GO" id="GO:0000400">
    <property type="term" value="F:four-way junction DNA binding"/>
    <property type="evidence" value="ECO:0007669"/>
    <property type="project" value="TreeGrafter"/>
</dbReference>
<comment type="similarity">
    <text evidence="2">Belongs to the RecA family. RAD51 subfamily.</text>
</comment>
<evidence type="ECO:0000256" key="6">
    <source>
        <dbReference type="ARBA" id="ARBA00023125"/>
    </source>
</evidence>
<dbReference type="GO" id="GO:0005524">
    <property type="term" value="F:ATP binding"/>
    <property type="evidence" value="ECO:0007669"/>
    <property type="project" value="UniProtKB-KW"/>
</dbReference>
<sequence>MANKLVAHMGLPQSIANLFAARNIRTAKDALTLPEFDLLCLLGADRHEFAAAVARISEVACPPHQTALSLWEERLTNETCGGRLRTFLKGLDDALGGGIPSGVLTELVGPSGIGKTQFCLKLALVAALPVDYGGLNGRVIYFDTESKFSSRRVIEIGKHSFPQIFHRDSMVQEMAGRIIVLRKTSFSEITESLQQIKLEILQHEVKLLIIDSMAALNSCENERSNSFNRNQLNCLFSFLKSIAEFSRLPILVTNQVRGRNNDETCHYSFLGRETGSTSVKIGTHQVAALGIEWAHAVTIRLILEDHSGQKFIKVAKSPISPPLAFPFTVCSSGITLLSDDGIEMMGQEITTIRCRGHCVLNA</sequence>
<feature type="domain" description="RecA family profile 1" evidence="10">
    <location>
        <begin position="80"/>
        <end position="256"/>
    </location>
</feature>
<dbReference type="GO" id="GO:0140664">
    <property type="term" value="F:ATP-dependent DNA damage sensor activity"/>
    <property type="evidence" value="ECO:0007669"/>
    <property type="project" value="InterPro"/>
</dbReference>
<dbReference type="PIRSF" id="PIRSF005856">
    <property type="entry name" value="Rad51"/>
    <property type="match status" value="1"/>
</dbReference>
<dbReference type="SMART" id="SM00382">
    <property type="entry name" value="AAA"/>
    <property type="match status" value="1"/>
</dbReference>
<evidence type="ECO:0000256" key="2">
    <source>
        <dbReference type="ARBA" id="ARBA00007095"/>
    </source>
</evidence>
<evidence type="ECO:0000256" key="3">
    <source>
        <dbReference type="ARBA" id="ARBA00022741"/>
    </source>
</evidence>
<dbReference type="GO" id="GO:0003690">
    <property type="term" value="F:double-stranded DNA binding"/>
    <property type="evidence" value="ECO:0007669"/>
    <property type="project" value="TreeGrafter"/>
</dbReference>
<reference evidence="11 12" key="1">
    <citation type="journal article" date="2020" name="Nat. Food">
        <title>A phased Vanilla planifolia genome enables genetic improvement of flavour and production.</title>
        <authorList>
            <person name="Hasing T."/>
            <person name="Tang H."/>
            <person name="Brym M."/>
            <person name="Khazi F."/>
            <person name="Huang T."/>
            <person name="Chambers A.H."/>
        </authorList>
    </citation>
    <scope>NUCLEOTIDE SEQUENCE [LARGE SCALE GENOMIC DNA]</scope>
    <source>
        <tissue evidence="11">Leaf</tissue>
    </source>
</reference>
<evidence type="ECO:0000256" key="1">
    <source>
        <dbReference type="ARBA" id="ARBA00004123"/>
    </source>
</evidence>
<evidence type="ECO:0000256" key="9">
    <source>
        <dbReference type="ARBA" id="ARBA00023242"/>
    </source>
</evidence>
<keyword evidence="3" id="KW-0547">Nucleotide-binding</keyword>
<dbReference type="GO" id="GO:0003697">
    <property type="term" value="F:single-stranded DNA binding"/>
    <property type="evidence" value="ECO:0007669"/>
    <property type="project" value="TreeGrafter"/>
</dbReference>
<dbReference type="OrthoDB" id="9446342at2759"/>
<evidence type="ECO:0000313" key="12">
    <source>
        <dbReference type="Proteomes" id="UP000636800"/>
    </source>
</evidence>
<keyword evidence="9" id="KW-0539">Nucleus</keyword>
<dbReference type="Proteomes" id="UP000636800">
    <property type="component" value="Chromosome 1"/>
</dbReference>
<dbReference type="EMBL" id="JADCNL010000001">
    <property type="protein sequence ID" value="KAG0496342.1"/>
    <property type="molecule type" value="Genomic_DNA"/>
</dbReference>
<dbReference type="SUPFAM" id="SSF52540">
    <property type="entry name" value="P-loop containing nucleoside triphosphate hydrolases"/>
    <property type="match status" value="1"/>
</dbReference>
<protein>
    <recommendedName>
        <fullName evidence="10">RecA family profile 1 domain-containing protein</fullName>
    </recommendedName>
</protein>
<evidence type="ECO:0000259" key="10">
    <source>
        <dbReference type="PROSITE" id="PS50162"/>
    </source>
</evidence>
<dbReference type="Pfam" id="PF26169">
    <property type="entry name" value="HHH_XRCC3_RpoA"/>
    <property type="match status" value="1"/>
</dbReference>
<dbReference type="InterPro" id="IPR013632">
    <property type="entry name" value="Rad51_C"/>
</dbReference>
<keyword evidence="4" id="KW-0227">DNA damage</keyword>
<dbReference type="Pfam" id="PF08423">
    <property type="entry name" value="Rad51"/>
    <property type="match status" value="1"/>
</dbReference>
<dbReference type="InterPro" id="IPR003593">
    <property type="entry name" value="AAA+_ATPase"/>
</dbReference>
<keyword evidence="8" id="KW-0234">DNA repair</keyword>
<organism evidence="11 12">
    <name type="scientific">Vanilla planifolia</name>
    <name type="common">Vanilla</name>
    <dbReference type="NCBI Taxonomy" id="51239"/>
    <lineage>
        <taxon>Eukaryota</taxon>
        <taxon>Viridiplantae</taxon>
        <taxon>Streptophyta</taxon>
        <taxon>Embryophyta</taxon>
        <taxon>Tracheophyta</taxon>
        <taxon>Spermatophyta</taxon>
        <taxon>Magnoliopsida</taxon>
        <taxon>Liliopsida</taxon>
        <taxon>Asparagales</taxon>
        <taxon>Orchidaceae</taxon>
        <taxon>Vanilloideae</taxon>
        <taxon>Vanilleae</taxon>
        <taxon>Vanilla</taxon>
    </lineage>
</organism>
<dbReference type="GO" id="GO:0033063">
    <property type="term" value="C:Rad51B-Rad51C-Rad51D-XRCC2 complex"/>
    <property type="evidence" value="ECO:0007669"/>
    <property type="project" value="InterPro"/>
</dbReference>
<dbReference type="InterPro" id="IPR030548">
    <property type="entry name" value="RAD51B"/>
</dbReference>
<keyword evidence="12" id="KW-1185">Reference proteome</keyword>